<evidence type="ECO:0000256" key="3">
    <source>
        <dbReference type="SAM" id="MobiDB-lite"/>
    </source>
</evidence>
<sequence length="358" mass="40555">MLDDTSREIMDIPFLCVLLFQCVVLDNKQMDTNVIIMMMITIIIIIIIIIIMKIGDEQMETLSTGQKYHTFQHDVNEMRVLQALQSELNADKERSVEPKDKQGKTTTTEKDNSTNSTNVHPTKDVLHESKQMDTDNSIDGILHRAGNKMKESCLDGIKLEEILDIIDSTMIKRCASGGKDYGTVVITEGLVDLMNKDDLNKYFNGNIDNGHALLGHVICEELTKRWSCRPHDMYIRSKFLGFELRAADPNAHDIVLARELGYAAMMSCKVRQINATIVSMKGGELESIPLTEMRDPQRRNEPTVKGVNIRSLSYKVAESYMIRLRKSDLGDQQKLRKLAETANCNETAFINNFTYVAV</sequence>
<comment type="caution">
    <text evidence="5">The sequence shown here is derived from an EMBL/GenBank/DDBJ whole genome shotgun (WGS) entry which is preliminary data.</text>
</comment>
<dbReference type="SUPFAM" id="SSF53784">
    <property type="entry name" value="Phosphofructokinase"/>
    <property type="match status" value="1"/>
</dbReference>
<dbReference type="GO" id="GO:0003872">
    <property type="term" value="F:6-phosphofructokinase activity"/>
    <property type="evidence" value="ECO:0007669"/>
    <property type="project" value="InterPro"/>
</dbReference>
<dbReference type="PANTHER" id="PTHR43650:SF1">
    <property type="entry name" value="PYROPHOSPHATE--FRUCTOSE 6-PHOSPHATE 1-PHOSPHOTRANSFERASE SUBUNIT BETA 2"/>
    <property type="match status" value="1"/>
</dbReference>
<reference evidence="5 6" key="1">
    <citation type="journal article" date="2013" name="Curr. Biol.">
        <title>The Genome of the Foraminiferan Reticulomyxa filosa.</title>
        <authorList>
            <person name="Glockner G."/>
            <person name="Hulsmann N."/>
            <person name="Schleicher M."/>
            <person name="Noegel A.A."/>
            <person name="Eichinger L."/>
            <person name="Gallinger C."/>
            <person name="Pawlowski J."/>
            <person name="Sierra R."/>
            <person name="Euteneuer U."/>
            <person name="Pillet L."/>
            <person name="Moustafa A."/>
            <person name="Platzer M."/>
            <person name="Groth M."/>
            <person name="Szafranski K."/>
            <person name="Schliwa M."/>
        </authorList>
    </citation>
    <scope>NUCLEOTIDE SEQUENCE [LARGE SCALE GENOMIC DNA]</scope>
</reference>
<feature type="region of interest" description="Disordered" evidence="3">
    <location>
        <begin position="90"/>
        <end position="121"/>
    </location>
</feature>
<protein>
    <submittedName>
        <fullName evidence="5">Pyrophosphate-dependent phosphofructo-1-kinase</fullName>
    </submittedName>
</protein>
<evidence type="ECO:0000256" key="4">
    <source>
        <dbReference type="SAM" id="Phobius"/>
    </source>
</evidence>
<keyword evidence="5" id="KW-0808">Transferase</keyword>
<keyword evidence="2" id="KW-0324">Glycolysis</keyword>
<feature type="compositionally biased region" description="Basic and acidic residues" evidence="3">
    <location>
        <begin position="90"/>
        <end position="112"/>
    </location>
</feature>
<keyword evidence="1" id="KW-0963">Cytoplasm</keyword>
<keyword evidence="4" id="KW-0812">Transmembrane</keyword>
<gene>
    <name evidence="5" type="ORF">RFI_30452</name>
</gene>
<evidence type="ECO:0000256" key="1">
    <source>
        <dbReference type="ARBA" id="ARBA00022490"/>
    </source>
</evidence>
<evidence type="ECO:0000313" key="5">
    <source>
        <dbReference type="EMBL" id="ETO06943.1"/>
    </source>
</evidence>
<accession>X6LYF9</accession>
<dbReference type="GO" id="GO:0009749">
    <property type="term" value="P:response to glucose"/>
    <property type="evidence" value="ECO:0007669"/>
    <property type="project" value="TreeGrafter"/>
</dbReference>
<feature type="transmembrane region" description="Helical" evidence="4">
    <location>
        <begin position="34"/>
        <end position="52"/>
    </location>
</feature>
<dbReference type="InterPro" id="IPR035966">
    <property type="entry name" value="PKF_sf"/>
</dbReference>
<dbReference type="GO" id="GO:0005829">
    <property type="term" value="C:cytosol"/>
    <property type="evidence" value="ECO:0007669"/>
    <property type="project" value="TreeGrafter"/>
</dbReference>
<keyword evidence="4" id="KW-0472">Membrane</keyword>
<dbReference type="EMBL" id="ASPP01026664">
    <property type="protein sequence ID" value="ETO06943.1"/>
    <property type="molecule type" value="Genomic_DNA"/>
</dbReference>
<keyword evidence="4" id="KW-1133">Transmembrane helix</keyword>
<proteinExistence type="predicted"/>
<dbReference type="AlphaFoldDB" id="X6LYF9"/>
<dbReference type="PANTHER" id="PTHR43650">
    <property type="entry name" value="PYROPHOSPHATE--FRUCTOSE 6-PHOSPHATE 1-PHOSPHOTRANSFERASE"/>
    <property type="match status" value="1"/>
</dbReference>
<name>X6LYF9_RETFI</name>
<evidence type="ECO:0000256" key="2">
    <source>
        <dbReference type="ARBA" id="ARBA00023152"/>
    </source>
</evidence>
<organism evidence="5 6">
    <name type="scientific">Reticulomyxa filosa</name>
    <dbReference type="NCBI Taxonomy" id="46433"/>
    <lineage>
        <taxon>Eukaryota</taxon>
        <taxon>Sar</taxon>
        <taxon>Rhizaria</taxon>
        <taxon>Retaria</taxon>
        <taxon>Foraminifera</taxon>
        <taxon>Monothalamids</taxon>
        <taxon>Reticulomyxidae</taxon>
        <taxon>Reticulomyxa</taxon>
    </lineage>
</organism>
<keyword evidence="6" id="KW-1185">Reference proteome</keyword>
<dbReference type="Gene3D" id="3.40.50.460">
    <property type="entry name" value="Phosphofructokinase domain"/>
    <property type="match status" value="1"/>
</dbReference>
<evidence type="ECO:0000313" key="6">
    <source>
        <dbReference type="Proteomes" id="UP000023152"/>
    </source>
</evidence>
<keyword evidence="5" id="KW-0418">Kinase</keyword>
<dbReference type="Proteomes" id="UP000023152">
    <property type="component" value="Unassembled WGS sequence"/>
</dbReference>